<dbReference type="EMBL" id="LR796176">
    <property type="protein sequence ID" value="CAB4124034.1"/>
    <property type="molecule type" value="Genomic_DNA"/>
</dbReference>
<evidence type="ECO:0000313" key="4">
    <source>
        <dbReference type="EMBL" id="CAB5219707.1"/>
    </source>
</evidence>
<evidence type="ECO:0000259" key="1">
    <source>
        <dbReference type="Pfam" id="PF14301"/>
    </source>
</evidence>
<name>A0A6J5KL38_9CAUD</name>
<sequence>MVSTSLEDAKLAKKKLIDEARGRHFLPESISYMGHEFDLTLETYNNLTSAAAFAGLFGNVAEDFVWMDYYNEPVPMTLDDLKGFVLLVKDILQYGYVHSSELKRRVDMAIYIEQVDDVPEW</sequence>
<reference evidence="2" key="1">
    <citation type="submission" date="2020-04" db="EMBL/GenBank/DDBJ databases">
        <authorList>
            <person name="Chiriac C."/>
            <person name="Salcher M."/>
            <person name="Ghai R."/>
            <person name="Kavagutti S V."/>
        </authorList>
    </citation>
    <scope>NUCLEOTIDE SEQUENCE</scope>
</reference>
<accession>A0A6J5KL38</accession>
<protein>
    <recommendedName>
        <fullName evidence="1">DUF4376 domain-containing protein</fullName>
    </recommendedName>
</protein>
<dbReference type="Pfam" id="PF14301">
    <property type="entry name" value="DUF4376"/>
    <property type="match status" value="1"/>
</dbReference>
<gene>
    <name evidence="4" type="ORF">UFOVP220_127</name>
    <name evidence="2" type="ORF">UFOVP26_99</name>
    <name evidence="3" type="ORF">UFOVP44_136</name>
</gene>
<dbReference type="InterPro" id="IPR025484">
    <property type="entry name" value="DUF4376"/>
</dbReference>
<dbReference type="EMBL" id="LR798268">
    <property type="protein sequence ID" value="CAB5219707.1"/>
    <property type="molecule type" value="Genomic_DNA"/>
</dbReference>
<evidence type="ECO:0000313" key="2">
    <source>
        <dbReference type="EMBL" id="CAB4122155.1"/>
    </source>
</evidence>
<organism evidence="2">
    <name type="scientific">uncultured Caudovirales phage</name>
    <dbReference type="NCBI Taxonomy" id="2100421"/>
    <lineage>
        <taxon>Viruses</taxon>
        <taxon>Duplodnaviria</taxon>
        <taxon>Heunggongvirae</taxon>
        <taxon>Uroviricota</taxon>
        <taxon>Caudoviricetes</taxon>
        <taxon>Peduoviridae</taxon>
        <taxon>Maltschvirus</taxon>
        <taxon>Maltschvirus maltsch</taxon>
    </lineage>
</organism>
<feature type="domain" description="DUF4376" evidence="1">
    <location>
        <begin position="9"/>
        <end position="111"/>
    </location>
</feature>
<evidence type="ECO:0000313" key="3">
    <source>
        <dbReference type="EMBL" id="CAB4124034.1"/>
    </source>
</evidence>
<proteinExistence type="predicted"/>
<dbReference type="EMBL" id="LR796152">
    <property type="protein sequence ID" value="CAB4122155.1"/>
    <property type="molecule type" value="Genomic_DNA"/>
</dbReference>